<reference evidence="1" key="1">
    <citation type="submission" date="2019-12" db="EMBL/GenBank/DDBJ databases">
        <title>An insight into the sialome of adult female Ixodes ricinus ticks feeding for 6 days.</title>
        <authorList>
            <person name="Perner J."/>
            <person name="Ribeiro J.M.C."/>
        </authorList>
    </citation>
    <scope>NUCLEOTIDE SEQUENCE</scope>
    <source>
        <strain evidence="1">Semi-engorged</strain>
        <tissue evidence="1">Salivary glands</tissue>
    </source>
</reference>
<protein>
    <submittedName>
        <fullName evidence="1">Putative secreted protein</fullName>
    </submittedName>
</protein>
<dbReference type="AlphaFoldDB" id="A0A6B0UU07"/>
<dbReference type="EMBL" id="GIFC01010928">
    <property type="protein sequence ID" value="MXU93011.1"/>
    <property type="molecule type" value="Transcribed_RNA"/>
</dbReference>
<accession>A0A6B0UU07</accession>
<sequence length="140" mass="14745">MSSLSLSELISSLRSLILAALDFLLTFLTPVNSPPLTRPLFESPKISTSVRCTAADLDTDLVGDFMPCLYRSLSASSLGFDVGLPRDNVGLLGLRSLLPMLVEPSNANVGLGPPTSSSALDLGFEVDSSCRDDAGLLEPC</sequence>
<evidence type="ECO:0000313" key="1">
    <source>
        <dbReference type="EMBL" id="MXU93011.1"/>
    </source>
</evidence>
<organism evidence="1">
    <name type="scientific">Ixodes ricinus</name>
    <name type="common">Common tick</name>
    <name type="synonym">Acarus ricinus</name>
    <dbReference type="NCBI Taxonomy" id="34613"/>
    <lineage>
        <taxon>Eukaryota</taxon>
        <taxon>Metazoa</taxon>
        <taxon>Ecdysozoa</taxon>
        <taxon>Arthropoda</taxon>
        <taxon>Chelicerata</taxon>
        <taxon>Arachnida</taxon>
        <taxon>Acari</taxon>
        <taxon>Parasitiformes</taxon>
        <taxon>Ixodida</taxon>
        <taxon>Ixodoidea</taxon>
        <taxon>Ixodidae</taxon>
        <taxon>Ixodinae</taxon>
        <taxon>Ixodes</taxon>
    </lineage>
</organism>
<name>A0A6B0UU07_IXORI</name>
<proteinExistence type="predicted"/>